<dbReference type="GO" id="GO:0046872">
    <property type="term" value="F:metal ion binding"/>
    <property type="evidence" value="ECO:0007669"/>
    <property type="project" value="UniProtKB-KW"/>
</dbReference>
<dbReference type="RefSeq" id="WP_007077571.1">
    <property type="nucleotide sequence ID" value="NZ_CM001024.1"/>
</dbReference>
<dbReference type="SUPFAM" id="SSF53800">
    <property type="entry name" value="Chelatase"/>
    <property type="match status" value="1"/>
</dbReference>
<dbReference type="Proteomes" id="UP000003111">
    <property type="component" value="Unassembled WGS sequence"/>
</dbReference>
<dbReference type="CDD" id="cd03416">
    <property type="entry name" value="CbiX_SirB_N"/>
    <property type="match status" value="1"/>
</dbReference>
<dbReference type="Pfam" id="PF01903">
    <property type="entry name" value="CbiX"/>
    <property type="match status" value="2"/>
</dbReference>
<comment type="caution">
    <text evidence="3">The sequence shown here is derived from an EMBL/GenBank/DDBJ whole genome shotgun (WGS) entry which is preliminary data.</text>
</comment>
<dbReference type="PANTHER" id="PTHR33542">
    <property type="entry name" value="SIROHYDROCHLORIN FERROCHELATASE, CHLOROPLASTIC"/>
    <property type="match status" value="1"/>
</dbReference>
<dbReference type="InterPro" id="IPR002762">
    <property type="entry name" value="CbiX-like"/>
</dbReference>
<proteinExistence type="predicted"/>
<reference evidence="3" key="1">
    <citation type="submission" date="2010-08" db="EMBL/GenBank/DDBJ databases">
        <authorList>
            <person name="Muzny D."/>
            <person name="Qin X."/>
            <person name="Buhay C."/>
            <person name="Dugan-Rocha S."/>
            <person name="Ding Y."/>
            <person name="Chen G."/>
            <person name="Hawes A."/>
            <person name="Holder M."/>
            <person name="Jhangiani S."/>
            <person name="Johnson A."/>
            <person name="Khan Z."/>
            <person name="Li Z."/>
            <person name="Liu W."/>
            <person name="Liu X."/>
            <person name="Perez L."/>
            <person name="Shen H."/>
            <person name="Wang Q."/>
            <person name="Watt J."/>
            <person name="Xi L."/>
            <person name="Xin Y."/>
            <person name="Zhou J."/>
            <person name="Deng J."/>
            <person name="Jiang H."/>
            <person name="Liu Y."/>
            <person name="Qu J."/>
            <person name="Song X.-Z."/>
            <person name="Zhang L."/>
            <person name="Villasana D."/>
            <person name="Johnson A."/>
            <person name="Liu J."/>
            <person name="Liyanage D."/>
            <person name="Lorensuhewa L."/>
            <person name="Robinson T."/>
            <person name="Song A."/>
            <person name="Song B.-B."/>
            <person name="Dinh H."/>
            <person name="Thornton R."/>
            <person name="Coyle M."/>
            <person name="Francisco L."/>
            <person name="Jackson L."/>
            <person name="Javaid M."/>
            <person name="Korchina V."/>
            <person name="Kovar C."/>
            <person name="Mata R."/>
            <person name="Mathew T."/>
            <person name="Ngo R."/>
            <person name="Nguyen L."/>
            <person name="Nguyen N."/>
            <person name="Okwuonu G."/>
            <person name="Ongeri F."/>
            <person name="Pham C."/>
            <person name="Simmons D."/>
            <person name="Wilczek-Boney K."/>
            <person name="Hale W."/>
            <person name="Jakkamsetti A."/>
            <person name="Pham P."/>
            <person name="Ruth R."/>
            <person name="San Lucas F."/>
            <person name="Warren J."/>
            <person name="Zhang J."/>
            <person name="Zhao Z."/>
            <person name="Zhou C."/>
            <person name="Zhu D."/>
            <person name="Lee S."/>
            <person name="Bess C."/>
            <person name="Blankenburg K."/>
            <person name="Forbes L."/>
            <person name="Fu Q."/>
            <person name="Gubbala S."/>
            <person name="Hirani K."/>
            <person name="Jayaseelan J.C."/>
            <person name="Lara F."/>
            <person name="Munidasa M."/>
            <person name="Palculict T."/>
            <person name="Patil S."/>
            <person name="Pu L.-L."/>
            <person name="Saada N."/>
            <person name="Tang L."/>
            <person name="Weissenberger G."/>
            <person name="Zhu Y."/>
            <person name="Hemphill L."/>
            <person name="Shang Y."/>
            <person name="Youmans B."/>
            <person name="Ayvaz T."/>
            <person name="Ross M."/>
            <person name="Santibanez J."/>
            <person name="Aqrawi P."/>
            <person name="Gross S."/>
            <person name="Joshi V."/>
            <person name="Fowler G."/>
            <person name="Nazareth L."/>
            <person name="Reid J."/>
            <person name="Worley K."/>
            <person name="Petrosino J."/>
            <person name="Highlander S."/>
            <person name="Gibbs R."/>
        </authorList>
    </citation>
    <scope>NUCLEOTIDE SEQUENCE [LARGE SCALE GENOMIC DNA]</scope>
    <source>
        <strain evidence="3">DSM 15272</strain>
    </source>
</reference>
<keyword evidence="4" id="KW-1185">Reference proteome</keyword>
<evidence type="ECO:0000313" key="3">
    <source>
        <dbReference type="EMBL" id="EFQ83833.1"/>
    </source>
</evidence>
<dbReference type="Gene3D" id="3.40.50.1400">
    <property type="match status" value="2"/>
</dbReference>
<dbReference type="HOGENOM" id="CLU_056929_3_1_11"/>
<dbReference type="GO" id="GO:0016852">
    <property type="term" value="F:sirohydrochlorin cobaltochelatase activity"/>
    <property type="evidence" value="ECO:0007669"/>
    <property type="project" value="UniProtKB-EC"/>
</dbReference>
<dbReference type="STRING" id="585531.HMPREF0063_10549"/>
<protein>
    <submittedName>
        <fullName evidence="3">Sirohydrochlorin cobaltochelatase</fullName>
        <ecNumber evidence="3">4.99.1.3</ecNumber>
    </submittedName>
</protein>
<name>E2S9A9_9ACTN</name>
<keyword evidence="1" id="KW-0479">Metal-binding</keyword>
<keyword evidence="2 3" id="KW-0456">Lyase</keyword>
<dbReference type="EC" id="4.99.1.3" evidence="3"/>
<organism evidence="3 4">
    <name type="scientific">Aeromicrobium marinum DSM 15272</name>
    <dbReference type="NCBI Taxonomy" id="585531"/>
    <lineage>
        <taxon>Bacteria</taxon>
        <taxon>Bacillati</taxon>
        <taxon>Actinomycetota</taxon>
        <taxon>Actinomycetes</taxon>
        <taxon>Propionibacteriales</taxon>
        <taxon>Nocardioidaceae</taxon>
        <taxon>Aeromicrobium</taxon>
    </lineage>
</organism>
<dbReference type="eggNOG" id="COG2138">
    <property type="taxonomic scope" value="Bacteria"/>
</dbReference>
<dbReference type="OrthoDB" id="482456at2"/>
<evidence type="ECO:0000313" key="4">
    <source>
        <dbReference type="Proteomes" id="UP000003111"/>
    </source>
</evidence>
<dbReference type="InterPro" id="IPR050963">
    <property type="entry name" value="Sirohydro_Cobaltochel/CbiX"/>
</dbReference>
<dbReference type="EMBL" id="ACLF03000003">
    <property type="protein sequence ID" value="EFQ83833.1"/>
    <property type="molecule type" value="Genomic_DNA"/>
</dbReference>
<evidence type="ECO:0000256" key="1">
    <source>
        <dbReference type="ARBA" id="ARBA00022723"/>
    </source>
</evidence>
<gene>
    <name evidence="3" type="primary">cbiX</name>
    <name evidence="3" type="ORF">HMPREF0063_10549</name>
</gene>
<dbReference type="PANTHER" id="PTHR33542:SF5">
    <property type="entry name" value="FERROCHELATASE CHE1"/>
    <property type="match status" value="1"/>
</dbReference>
<dbReference type="AlphaFoldDB" id="E2S9A9"/>
<evidence type="ECO:0000256" key="2">
    <source>
        <dbReference type="ARBA" id="ARBA00023239"/>
    </source>
</evidence>
<sequence length="254" mass="26674">MTAPALIALAHGSRDPRSAATITHLTEMVACMRPDLRVAPAFLDLSEPSLDEVVDRLVAEGHGEIVVVPLLLTEAYHAKVDVPAAVASAQDRHDGLRIEITPVLGIEAAIFRVLDRRLREALKQHRVRELDALVLAGAGSTDAAANASIARAARVWGAHHKLPVIAAFASSAPPAAGEAVRAHRADGRRHIAVGMLFLAPGRLPDRVTELALEAGAVAVAEPLGVDEEIASLFLARYAVGAVGLVSLDDLFAPA</sequence>
<accession>E2S9A9</accession>